<dbReference type="InterPro" id="IPR051678">
    <property type="entry name" value="AGP_Transferase"/>
</dbReference>
<evidence type="ECO:0000313" key="3">
    <source>
        <dbReference type="Proteomes" id="UP001610861"/>
    </source>
</evidence>
<feature type="domain" description="Aminoglycoside phosphotransferase" evidence="1">
    <location>
        <begin position="34"/>
        <end position="277"/>
    </location>
</feature>
<dbReference type="EMBL" id="JBIQWL010000001">
    <property type="protein sequence ID" value="MFH8249357.1"/>
    <property type="molecule type" value="Genomic_DNA"/>
</dbReference>
<organism evidence="2 3">
    <name type="scientific">Microbacterium alkaliflavum</name>
    <dbReference type="NCBI Taxonomy" id="3248839"/>
    <lineage>
        <taxon>Bacteria</taxon>
        <taxon>Bacillati</taxon>
        <taxon>Actinomycetota</taxon>
        <taxon>Actinomycetes</taxon>
        <taxon>Micrococcales</taxon>
        <taxon>Microbacteriaceae</taxon>
        <taxon>Microbacterium</taxon>
    </lineage>
</organism>
<proteinExistence type="predicted"/>
<dbReference type="SUPFAM" id="SSF56112">
    <property type="entry name" value="Protein kinase-like (PK-like)"/>
    <property type="match status" value="1"/>
</dbReference>
<accession>A0ABW7Q3E4</accession>
<dbReference type="Proteomes" id="UP001610861">
    <property type="component" value="Unassembled WGS sequence"/>
</dbReference>
<dbReference type="PANTHER" id="PTHR21310:SF15">
    <property type="entry name" value="AMINOGLYCOSIDE PHOSPHOTRANSFERASE DOMAIN-CONTAINING PROTEIN"/>
    <property type="match status" value="1"/>
</dbReference>
<evidence type="ECO:0000313" key="2">
    <source>
        <dbReference type="EMBL" id="MFH8249357.1"/>
    </source>
</evidence>
<evidence type="ECO:0000259" key="1">
    <source>
        <dbReference type="Pfam" id="PF01636"/>
    </source>
</evidence>
<protein>
    <submittedName>
        <fullName evidence="2">Phosphotransferase family protein</fullName>
    </submittedName>
</protein>
<dbReference type="Gene3D" id="3.90.1200.10">
    <property type="match status" value="1"/>
</dbReference>
<dbReference type="Gene3D" id="3.30.200.20">
    <property type="entry name" value="Phosphorylase Kinase, domain 1"/>
    <property type="match status" value="1"/>
</dbReference>
<comment type="caution">
    <text evidence="2">The sequence shown here is derived from an EMBL/GenBank/DDBJ whole genome shotgun (WGS) entry which is preliminary data.</text>
</comment>
<dbReference type="InterPro" id="IPR011009">
    <property type="entry name" value="Kinase-like_dom_sf"/>
</dbReference>
<reference evidence="2 3" key="1">
    <citation type="submission" date="2024-09" db="EMBL/GenBank/DDBJ databases">
        <authorList>
            <person name="Pan X."/>
        </authorList>
    </citation>
    <scope>NUCLEOTIDE SEQUENCE [LARGE SCALE GENOMIC DNA]</scope>
    <source>
        <strain evidence="2 3">B2969</strain>
    </source>
</reference>
<dbReference type="RefSeq" id="WP_396639298.1">
    <property type="nucleotide sequence ID" value="NZ_JBIQWL010000001.1"/>
</dbReference>
<gene>
    <name evidence="2" type="ORF">ACH3VR_03180</name>
</gene>
<name>A0ABW7Q3E4_9MICO</name>
<dbReference type="PANTHER" id="PTHR21310">
    <property type="entry name" value="AMINOGLYCOSIDE PHOSPHOTRANSFERASE-RELATED-RELATED"/>
    <property type="match status" value="1"/>
</dbReference>
<keyword evidence="3" id="KW-1185">Reference proteome</keyword>
<sequence length="331" mass="35496">MDSRTKNRQPAAVIEAMIAAAYGDSEVPARADSIAELERGWFNAVYAVRLRSARRVVLKIGPSPRTPVLTYERRMLSNELAALDVIARSTDVPVPAVEFADTSGAVIDAPWFFMTRIEGENLGALLDGGAVPEPEAEALLREIGATNRALNAIEGPAFGYLTGPAFPTWREAFSAMIADLLADADGARVDLGLSGERIQGVVAAHAGSLDAVRRPRLVEWDLWPGNAIVDGGRITGIVDHERALWGDPLMEAGFLGSAVPIYPGGGAFLRGYGDAGFGVDASTRRLLYSLHLVLIMIIEPAFRGLQDVGQAPWSRGRLAAIVERLENSGRQ</sequence>
<dbReference type="Pfam" id="PF01636">
    <property type="entry name" value="APH"/>
    <property type="match status" value="1"/>
</dbReference>
<dbReference type="InterPro" id="IPR002575">
    <property type="entry name" value="Aminoglycoside_PTrfase"/>
</dbReference>